<dbReference type="Pfam" id="PF07717">
    <property type="entry name" value="OB_NTP_bind"/>
    <property type="match status" value="1"/>
</dbReference>
<dbReference type="SMART" id="SM00847">
    <property type="entry name" value="HA2"/>
    <property type="match status" value="1"/>
</dbReference>
<evidence type="ECO:0000256" key="4">
    <source>
        <dbReference type="ARBA" id="ARBA00022801"/>
    </source>
</evidence>
<dbReference type="GO" id="GO:0000462">
    <property type="term" value="P:maturation of SSU-rRNA from tricistronic rRNA transcript (SSU-rRNA, 5.8S rRNA, LSU-rRNA)"/>
    <property type="evidence" value="ECO:0007669"/>
    <property type="project" value="TreeGrafter"/>
</dbReference>
<feature type="compositionally biased region" description="Basic and acidic residues" evidence="8">
    <location>
        <begin position="992"/>
        <end position="1008"/>
    </location>
</feature>
<dbReference type="InterPro" id="IPR056371">
    <property type="entry name" value="DHX37-like_C"/>
</dbReference>
<dbReference type="Gramene" id="OGLUM02G32400.1">
    <property type="protein sequence ID" value="OGLUM02G32400.1"/>
    <property type="gene ID" value="OGLUM02G32400"/>
</dbReference>
<evidence type="ECO:0000256" key="7">
    <source>
        <dbReference type="ARBA" id="ARBA00047984"/>
    </source>
</evidence>
<feature type="compositionally biased region" description="Basic and acidic residues" evidence="8">
    <location>
        <begin position="610"/>
        <end position="620"/>
    </location>
</feature>
<dbReference type="Pfam" id="PF00271">
    <property type="entry name" value="Helicase_C"/>
    <property type="match status" value="1"/>
</dbReference>
<dbReference type="GO" id="GO:0003724">
    <property type="term" value="F:RNA helicase activity"/>
    <property type="evidence" value="ECO:0007669"/>
    <property type="project" value="UniProtKB-EC"/>
</dbReference>
<dbReference type="PANTHER" id="PTHR18934:SF99">
    <property type="entry name" value="ATP-DEPENDENT RNA HELICASE DHX37-RELATED"/>
    <property type="match status" value="1"/>
</dbReference>
<dbReference type="Gene3D" id="3.40.50.300">
    <property type="entry name" value="P-loop containing nucleotide triphosphate hydrolases"/>
    <property type="match status" value="3"/>
</dbReference>
<feature type="region of interest" description="Disordered" evidence="8">
    <location>
        <begin position="100"/>
        <end position="138"/>
    </location>
</feature>
<evidence type="ECO:0000256" key="3">
    <source>
        <dbReference type="ARBA" id="ARBA00022741"/>
    </source>
</evidence>
<dbReference type="Proteomes" id="UP000026961">
    <property type="component" value="Chromosome 2"/>
</dbReference>
<dbReference type="SMART" id="SM00487">
    <property type="entry name" value="DEXDc"/>
    <property type="match status" value="1"/>
</dbReference>
<evidence type="ECO:0000256" key="1">
    <source>
        <dbReference type="ARBA" id="ARBA00008792"/>
    </source>
</evidence>
<dbReference type="GO" id="GO:0016787">
    <property type="term" value="F:hydrolase activity"/>
    <property type="evidence" value="ECO:0007669"/>
    <property type="project" value="UniProtKB-KW"/>
</dbReference>
<keyword evidence="6" id="KW-0067">ATP-binding</keyword>
<dbReference type="EC" id="3.6.4.13" evidence="2"/>
<dbReference type="PROSITE" id="PS51194">
    <property type="entry name" value="HELICASE_CTER"/>
    <property type="match status" value="1"/>
</dbReference>
<dbReference type="InterPro" id="IPR011709">
    <property type="entry name" value="DEAD-box_helicase_OB_fold"/>
</dbReference>
<keyword evidence="4" id="KW-0378">Hydrolase</keyword>
<feature type="region of interest" description="Disordered" evidence="8">
    <location>
        <begin position="1344"/>
        <end position="1379"/>
    </location>
</feature>
<evidence type="ECO:0000256" key="8">
    <source>
        <dbReference type="SAM" id="MobiDB-lite"/>
    </source>
</evidence>
<name>A0A0D9YXY7_9ORYZ</name>
<feature type="domain" description="Helicase ATP-binding" evidence="9">
    <location>
        <begin position="352"/>
        <end position="544"/>
    </location>
</feature>
<keyword evidence="3" id="KW-0547">Nucleotide-binding</keyword>
<reference evidence="11" key="1">
    <citation type="submission" date="2015-04" db="UniProtKB">
        <authorList>
            <consortium name="EnsemblPlants"/>
        </authorList>
    </citation>
    <scope>IDENTIFICATION</scope>
</reference>
<dbReference type="SUPFAM" id="SSF52540">
    <property type="entry name" value="P-loop containing nucleoside triphosphate hydrolases"/>
    <property type="match status" value="1"/>
</dbReference>
<dbReference type="Gene3D" id="1.20.120.1080">
    <property type="match status" value="1"/>
</dbReference>
<feature type="region of interest" description="Disordered" evidence="8">
    <location>
        <begin position="989"/>
        <end position="1012"/>
    </location>
</feature>
<dbReference type="InterPro" id="IPR001650">
    <property type="entry name" value="Helicase_C-like"/>
</dbReference>
<dbReference type="STRING" id="40148.A0A0D9YXY7"/>
<feature type="region of interest" description="Disordered" evidence="8">
    <location>
        <begin position="609"/>
        <end position="685"/>
    </location>
</feature>
<dbReference type="GO" id="GO:0005730">
    <property type="term" value="C:nucleolus"/>
    <property type="evidence" value="ECO:0007669"/>
    <property type="project" value="TreeGrafter"/>
</dbReference>
<dbReference type="Pfam" id="PF00270">
    <property type="entry name" value="DEAD"/>
    <property type="match status" value="1"/>
</dbReference>
<feature type="compositionally biased region" description="Basic and acidic residues" evidence="8">
    <location>
        <begin position="120"/>
        <end position="135"/>
    </location>
</feature>
<evidence type="ECO:0000256" key="6">
    <source>
        <dbReference type="ARBA" id="ARBA00022840"/>
    </source>
</evidence>
<dbReference type="CDD" id="cd18791">
    <property type="entry name" value="SF2_C_RHA"/>
    <property type="match status" value="1"/>
</dbReference>
<dbReference type="Pfam" id="PF23362">
    <property type="entry name" value="DHX37_C"/>
    <property type="match status" value="1"/>
</dbReference>
<dbReference type="InterPro" id="IPR007502">
    <property type="entry name" value="Helicase-assoc_dom"/>
</dbReference>
<dbReference type="InterPro" id="IPR014001">
    <property type="entry name" value="Helicase_ATP-bd"/>
</dbReference>
<dbReference type="HOGENOM" id="CLU_001832_0_0_1"/>
<evidence type="ECO:0000259" key="9">
    <source>
        <dbReference type="PROSITE" id="PS51192"/>
    </source>
</evidence>
<keyword evidence="12" id="KW-1185">Reference proteome</keyword>
<dbReference type="FunFam" id="1.20.120.1080:FF:000021">
    <property type="entry name" value="ATP-dependent RNA helicase DEAH13"/>
    <property type="match status" value="1"/>
</dbReference>
<dbReference type="InterPro" id="IPR027417">
    <property type="entry name" value="P-loop_NTPase"/>
</dbReference>
<dbReference type="InterPro" id="IPR011545">
    <property type="entry name" value="DEAD/DEAH_box_helicase_dom"/>
</dbReference>
<dbReference type="Pfam" id="PF21010">
    <property type="entry name" value="HA2_C"/>
    <property type="match status" value="1"/>
</dbReference>
<dbReference type="eggNOG" id="KOG0926">
    <property type="taxonomic scope" value="Eukaryota"/>
</dbReference>
<dbReference type="PROSITE" id="PS51192">
    <property type="entry name" value="HELICASE_ATP_BIND_1"/>
    <property type="match status" value="1"/>
</dbReference>
<sequence>MSLGFYGPFSFGPLGVTNKPGPNWIPSTLRLGPSPPPPIASTSEGCRLGGGGGGGAPASLCRSISSLQRGGRCPISPRGPAPPACPLADAADVGEHQLTGSSMEDSNALILPCKRKNKGQGKDKDGKKIKEDPKMSKSKLKKLHKLEEEKQKKLLQAQSIEILRKHKISDDAYSLLHASGTIGQAETLKEKRRRAVQFSKAGLNVPEELSLLKKDGDQKASENSEAAEEDYLDKIVDSAKNEDPQRKCNNHINNVAMKPVECKLVIDVGLSDQEPKTEGSDGVPNISANQAIQSCVPSCSGEEILQDKEPGQEERTVQECFNPPIVVPVSRPHEVEKTRRDLPIIMMEQEIMEAIYENSVVILCGETGCGKTTQVPQFLYEAGFGTSNRSDRKGIIGITQPRRVAVLATARRVSYELGLKLGKEVGFQVRHDKMVGSKCSIKFMTDGILLREVQSDFLLKRYSVIILDEAHERSLNTDILIGMLSRIIKIRKSLYIEQQEKIRCGLSINPEDKISQLKVVLMSATLQLKDFISNRRLFDVIPPAIKVPVRQFPVTVHFSKSTHDDYLGQAYKKVMSIHKKLPQGGILVFVTGQREVDYLCKKLQRASKQQTDKKTEKVEGDENGSSQEVVEREISEAYDIDRDESEHQDDMFSQYDEDESNAGPSVDSSDIEMEPEMDTDSEDDDSVVYETTEEDGPVLAFLKGAEGSSGLKASFKAISRVSGEPESTDVPSNATILEESSHVPCTSKCSEPRSVSHGKLRVLPLYAMLPASQQLRVFQDIPDGERLVVVATNVAETSLTIPGIKYVVDTGKQKVKNYNHATGTASYEIQWISKASASQRSGRAGRMGPGHCYRLYSAAAYGKDELFREFSEPEIKNIPVDGVVLMLKFMNINKVENFPFPTPPDKESLVEAERCLKVLEALDSKGEPTSMGKAMAQYPMSPRHSRLLLTIVKILNSQRCFSRPNFILGYAAAAASALSFTNPFLTQNEFSGESKQDNPDSEDKDRQERKRQKKLKAMVREAHTKFSNPSSDALSISRALQLFELSENPVEFCRVNSLHLKTMEEMSKLRKQLLRLIFHHSKFCEEFSWKFGVSEDVEEAWRHESDKKPMQLNEEELLGQGICAGWADRVAKRIRAFPGPSKDDKKVRAVHYQSCAFNDTIYLHRSSSVARIAPEFVVYSELLHTKRSYMHGVTSVKPGWILKYASSLCTFSAPLEDPKPYYEPQKDQVYCYVFACALLKGDVLPCLKVIQKFLALSPSVLLGPVSQRRVGDLLDRMKIGSKLIDSRAALRDVWNFNPDFLYPEIKAWIQDKFHSQFGAIWEQMHKEVVLEGDELFPKRYKKVKDTDGSNQLPQHDCSTRSSEGKAGEDGGNWSGSGARWRQRESVSEMMSARLRLNFFGGGFRRWKLASSHRPCGAMAVAHGRGKSSTGPSDLRLNRSRRRLSAALAIKFIIFSSSSCTVGRRKHLQEQCVWPCVEVGENRIQ</sequence>
<feature type="compositionally biased region" description="Acidic residues" evidence="8">
    <location>
        <begin position="669"/>
        <end position="685"/>
    </location>
</feature>
<accession>A0A0D9YXY7</accession>
<feature type="region of interest" description="Disordered" evidence="8">
    <location>
        <begin position="25"/>
        <end position="52"/>
    </location>
</feature>
<dbReference type="CDD" id="cd17982">
    <property type="entry name" value="DEXHc_DHX37"/>
    <property type="match status" value="1"/>
</dbReference>
<evidence type="ECO:0000256" key="5">
    <source>
        <dbReference type="ARBA" id="ARBA00022806"/>
    </source>
</evidence>
<dbReference type="GO" id="GO:0003723">
    <property type="term" value="F:RNA binding"/>
    <property type="evidence" value="ECO:0007669"/>
    <property type="project" value="TreeGrafter"/>
</dbReference>
<evidence type="ECO:0000313" key="11">
    <source>
        <dbReference type="EnsemblPlants" id="OGLUM02G32400.1"/>
    </source>
</evidence>
<evidence type="ECO:0000256" key="2">
    <source>
        <dbReference type="ARBA" id="ARBA00012552"/>
    </source>
</evidence>
<dbReference type="FunFam" id="3.40.50.300:FF:001764">
    <property type="entry name" value="ATP-dependent RNA helicase DEAH13"/>
    <property type="match status" value="1"/>
</dbReference>
<dbReference type="FunFam" id="3.40.50.300:FF:000637">
    <property type="entry name" value="ATP-dependent RNA helicase DHX37/DHR1"/>
    <property type="match status" value="1"/>
</dbReference>
<organism evidence="11">
    <name type="scientific">Oryza glumipatula</name>
    <dbReference type="NCBI Taxonomy" id="40148"/>
    <lineage>
        <taxon>Eukaryota</taxon>
        <taxon>Viridiplantae</taxon>
        <taxon>Streptophyta</taxon>
        <taxon>Embryophyta</taxon>
        <taxon>Tracheophyta</taxon>
        <taxon>Spermatophyta</taxon>
        <taxon>Magnoliopsida</taxon>
        <taxon>Liliopsida</taxon>
        <taxon>Poales</taxon>
        <taxon>Poaceae</taxon>
        <taxon>BOP clade</taxon>
        <taxon>Oryzoideae</taxon>
        <taxon>Oryzeae</taxon>
        <taxon>Oryzinae</taxon>
        <taxon>Oryza</taxon>
    </lineage>
</organism>
<protein>
    <recommendedName>
        <fullName evidence="2">RNA helicase</fullName>
        <ecNumber evidence="2">3.6.4.13</ecNumber>
    </recommendedName>
</protein>
<dbReference type="EnsemblPlants" id="OGLUM02G32400.1">
    <property type="protein sequence ID" value="OGLUM02G32400.1"/>
    <property type="gene ID" value="OGLUM02G32400"/>
</dbReference>
<reference evidence="11" key="2">
    <citation type="submission" date="2018-05" db="EMBL/GenBank/DDBJ databases">
        <title>OgluRS3 (Oryza glumaepatula Reference Sequence Version 3).</title>
        <authorList>
            <person name="Zhang J."/>
            <person name="Kudrna D."/>
            <person name="Lee S."/>
            <person name="Talag J."/>
            <person name="Welchert J."/>
            <person name="Wing R.A."/>
        </authorList>
    </citation>
    <scope>NUCLEOTIDE SEQUENCE [LARGE SCALE GENOMIC DNA]</scope>
</reference>
<keyword evidence="5" id="KW-0347">Helicase</keyword>
<dbReference type="InterPro" id="IPR002464">
    <property type="entry name" value="DNA/RNA_helicase_DEAH_CS"/>
</dbReference>
<evidence type="ECO:0000313" key="12">
    <source>
        <dbReference type="Proteomes" id="UP000026961"/>
    </source>
</evidence>
<dbReference type="SMART" id="SM00490">
    <property type="entry name" value="HELICc"/>
    <property type="match status" value="1"/>
</dbReference>
<dbReference type="GO" id="GO:0005524">
    <property type="term" value="F:ATP binding"/>
    <property type="evidence" value="ECO:0007669"/>
    <property type="project" value="UniProtKB-KW"/>
</dbReference>
<dbReference type="PANTHER" id="PTHR18934">
    <property type="entry name" value="ATP-DEPENDENT RNA HELICASE"/>
    <property type="match status" value="1"/>
</dbReference>
<comment type="catalytic activity">
    <reaction evidence="7">
        <text>ATP + H2O = ADP + phosphate + H(+)</text>
        <dbReference type="Rhea" id="RHEA:13065"/>
        <dbReference type="ChEBI" id="CHEBI:15377"/>
        <dbReference type="ChEBI" id="CHEBI:15378"/>
        <dbReference type="ChEBI" id="CHEBI:30616"/>
        <dbReference type="ChEBI" id="CHEBI:43474"/>
        <dbReference type="ChEBI" id="CHEBI:456216"/>
        <dbReference type="EC" id="3.6.4.13"/>
    </reaction>
</comment>
<proteinExistence type="inferred from homology"/>
<dbReference type="PROSITE" id="PS00690">
    <property type="entry name" value="DEAH_ATP_HELICASE"/>
    <property type="match status" value="1"/>
</dbReference>
<evidence type="ECO:0000259" key="10">
    <source>
        <dbReference type="PROSITE" id="PS51194"/>
    </source>
</evidence>
<comment type="similarity">
    <text evidence="1">Belongs to the DEAD box helicase family. DEAH subfamily.</text>
</comment>
<feature type="domain" description="Helicase C-terminal" evidence="10">
    <location>
        <begin position="683"/>
        <end position="891"/>
    </location>
</feature>